<dbReference type="AlphaFoldDB" id="A0A840IDD3"/>
<keyword evidence="7" id="KW-0378">Hydrolase</keyword>
<organism evidence="7 8">
    <name type="scientific">Conexibacter arvalis</name>
    <dbReference type="NCBI Taxonomy" id="912552"/>
    <lineage>
        <taxon>Bacteria</taxon>
        <taxon>Bacillati</taxon>
        <taxon>Actinomycetota</taxon>
        <taxon>Thermoleophilia</taxon>
        <taxon>Solirubrobacterales</taxon>
        <taxon>Conexibacteraceae</taxon>
        <taxon>Conexibacter</taxon>
    </lineage>
</organism>
<keyword evidence="7" id="KW-0645">Protease</keyword>
<dbReference type="RefSeq" id="WP_183340733.1">
    <property type="nucleotide sequence ID" value="NZ_JACHNU010000001.1"/>
</dbReference>
<keyword evidence="5 6" id="KW-0472">Membrane</keyword>
<feature type="transmembrane region" description="Helical" evidence="6">
    <location>
        <begin position="194"/>
        <end position="215"/>
    </location>
</feature>
<dbReference type="Proteomes" id="UP000585272">
    <property type="component" value="Unassembled WGS sequence"/>
</dbReference>
<feature type="transmembrane region" description="Helical" evidence="6">
    <location>
        <begin position="50"/>
        <end position="70"/>
    </location>
</feature>
<dbReference type="GO" id="GO:0006508">
    <property type="term" value="P:proteolysis"/>
    <property type="evidence" value="ECO:0007669"/>
    <property type="project" value="UniProtKB-KW"/>
</dbReference>
<dbReference type="GO" id="GO:0005886">
    <property type="term" value="C:plasma membrane"/>
    <property type="evidence" value="ECO:0007669"/>
    <property type="project" value="TreeGrafter"/>
</dbReference>
<keyword evidence="4 6" id="KW-1133">Transmembrane helix</keyword>
<evidence type="ECO:0000256" key="5">
    <source>
        <dbReference type="ARBA" id="ARBA00023136"/>
    </source>
</evidence>
<evidence type="ECO:0000256" key="1">
    <source>
        <dbReference type="ARBA" id="ARBA00004141"/>
    </source>
</evidence>
<protein>
    <submittedName>
        <fullName evidence="7">Modulator of FtsH protease</fullName>
    </submittedName>
</protein>
<gene>
    <name evidence="7" type="ORF">BDZ31_001621</name>
</gene>
<keyword evidence="8" id="KW-1185">Reference proteome</keyword>
<dbReference type="EMBL" id="JACHNU010000001">
    <property type="protein sequence ID" value="MBB4662048.1"/>
    <property type="molecule type" value="Genomic_DNA"/>
</dbReference>
<evidence type="ECO:0000256" key="4">
    <source>
        <dbReference type="ARBA" id="ARBA00022989"/>
    </source>
</evidence>
<feature type="transmembrane region" description="Helical" evidence="6">
    <location>
        <begin position="77"/>
        <end position="101"/>
    </location>
</feature>
<evidence type="ECO:0000256" key="2">
    <source>
        <dbReference type="ARBA" id="ARBA00010350"/>
    </source>
</evidence>
<dbReference type="PANTHER" id="PTHR23291">
    <property type="entry name" value="BAX INHIBITOR-RELATED"/>
    <property type="match status" value="1"/>
</dbReference>
<accession>A0A840IDD3</accession>
<evidence type="ECO:0000313" key="8">
    <source>
        <dbReference type="Proteomes" id="UP000585272"/>
    </source>
</evidence>
<name>A0A840IDD3_9ACTN</name>
<dbReference type="Pfam" id="PF01027">
    <property type="entry name" value="Bax1-I"/>
    <property type="match status" value="1"/>
</dbReference>
<comment type="similarity">
    <text evidence="2 6">Belongs to the BI1 family.</text>
</comment>
<dbReference type="GO" id="GO:0008233">
    <property type="term" value="F:peptidase activity"/>
    <property type="evidence" value="ECO:0007669"/>
    <property type="project" value="UniProtKB-KW"/>
</dbReference>
<evidence type="ECO:0000256" key="3">
    <source>
        <dbReference type="ARBA" id="ARBA00022692"/>
    </source>
</evidence>
<feature type="transmembrane region" description="Helical" evidence="6">
    <location>
        <begin position="107"/>
        <end position="128"/>
    </location>
</feature>
<feature type="transmembrane region" description="Helical" evidence="6">
    <location>
        <begin position="165"/>
        <end position="182"/>
    </location>
</feature>
<evidence type="ECO:0000313" key="7">
    <source>
        <dbReference type="EMBL" id="MBB4662048.1"/>
    </source>
</evidence>
<feature type="transmembrane region" description="Helical" evidence="6">
    <location>
        <begin position="140"/>
        <end position="159"/>
    </location>
</feature>
<feature type="transmembrane region" description="Helical" evidence="6">
    <location>
        <begin position="23"/>
        <end position="44"/>
    </location>
</feature>
<comment type="caution">
    <text evidence="7">The sequence shown here is derived from an EMBL/GenBank/DDBJ whole genome shotgun (WGS) entry which is preliminary data.</text>
</comment>
<dbReference type="InterPro" id="IPR006214">
    <property type="entry name" value="Bax_inhibitor_1-related"/>
</dbReference>
<sequence length="220" mass="23420">MSYDVSGVPGARPIVEGSEARALFGRVMGLVAVTCGFAALGAWAGRDLTGLWWVVPWIGALVCIVGLNVAAQRAPGLAVALLFGLGFLLGLAVGVTVVWYAENEPTVVWQAAGATGLTVAGMGTWGYATRRDLSYLYRTLFWCLLALLAFGLVIVLFGIEGATTIYALGGIAVFAGYTLVDFNRLRRAGQRETVPLAASIFLDVFNLFLFFLQLFGASRN</sequence>
<reference evidence="7 8" key="1">
    <citation type="submission" date="2020-08" db="EMBL/GenBank/DDBJ databases">
        <title>Genomic Encyclopedia of Archaeal and Bacterial Type Strains, Phase II (KMG-II): from individual species to whole genera.</title>
        <authorList>
            <person name="Goeker M."/>
        </authorList>
    </citation>
    <scope>NUCLEOTIDE SEQUENCE [LARGE SCALE GENOMIC DNA]</scope>
    <source>
        <strain evidence="7 8">DSM 23288</strain>
    </source>
</reference>
<evidence type="ECO:0000256" key="6">
    <source>
        <dbReference type="RuleBase" id="RU004379"/>
    </source>
</evidence>
<comment type="subcellular location">
    <subcellularLocation>
        <location evidence="1">Membrane</location>
        <topology evidence="1">Multi-pass membrane protein</topology>
    </subcellularLocation>
</comment>
<proteinExistence type="inferred from homology"/>
<dbReference type="PANTHER" id="PTHR23291:SF50">
    <property type="entry name" value="PROTEIN LIFEGUARD 4"/>
    <property type="match status" value="1"/>
</dbReference>
<keyword evidence="3 6" id="KW-0812">Transmembrane</keyword>